<name>A0A2D0NG28_FLAN2</name>
<keyword evidence="3" id="KW-1185">Reference proteome</keyword>
<comment type="caution">
    <text evidence="2">The sequence shown here is derived from an EMBL/GenBank/DDBJ whole genome shotgun (WGS) entry which is preliminary data.</text>
</comment>
<reference evidence="2 3" key="1">
    <citation type="submission" date="2017-10" db="EMBL/GenBank/DDBJ databases">
        <title>The draft genome sequence of Lewinella nigricans NBRC 102662.</title>
        <authorList>
            <person name="Wang K."/>
        </authorList>
    </citation>
    <scope>NUCLEOTIDE SEQUENCE [LARGE SCALE GENOMIC DNA]</scope>
    <source>
        <strain evidence="2 3">NBRC 102662</strain>
    </source>
</reference>
<evidence type="ECO:0000313" key="3">
    <source>
        <dbReference type="Proteomes" id="UP000223913"/>
    </source>
</evidence>
<accession>A0A2D0NG28</accession>
<dbReference type="AlphaFoldDB" id="A0A2D0NG28"/>
<gene>
    <name evidence="2" type="ORF">CRP01_06815</name>
</gene>
<evidence type="ECO:0000259" key="1">
    <source>
        <dbReference type="Pfam" id="PF18962"/>
    </source>
</evidence>
<dbReference type="Proteomes" id="UP000223913">
    <property type="component" value="Unassembled WGS sequence"/>
</dbReference>
<dbReference type="EMBL" id="PDUD01000010">
    <property type="protein sequence ID" value="PHN07336.1"/>
    <property type="molecule type" value="Genomic_DNA"/>
</dbReference>
<feature type="domain" description="Secretion system C-terminal sorting" evidence="1">
    <location>
        <begin position="427"/>
        <end position="496"/>
    </location>
</feature>
<sequence>MGILALAFGITLSAQPDVIIDSIFIGQDTLVPDSSGSVVMLEDTIPVFTDSFLLQVKTTTESELVYWRFSGDFDGDGSITAGEIFTYGGFPPEGEPNGGVILQISQLNDRDFSDLVEVSLEVVTDPGDFGMGTGQEIIFDIIVLGGGRLAVGNSTSGGTNSDDCPYKTGTCRLGKVKNGILEFYVYNFDASYLPLCDAEFSNPNINISIFSDPITKIEDCTPIPLSTAGINIEVYGPTGTLTSMPTGGIFDIVPGGSAKFEIPLSSTCVTDVGSLIDYSIYVEIPYLLNCVDTTIAPSMEFAGGSMCFGCEQQIEYSYHTTEPTLWYGPNHLPRYSRATESITLYSDVTVESGDMVEMEVDPDGFIHVKKFVCDPGTLGTIAKSGSFFYAHRSEENCILLAANEAPEIPPDAASPIREPIEVAAVKVYPNPVRDHFTVDLFLPGESRVSLVLFDIFGRAVKQAIPEQVFSPGEHNLRISAHDLADGMYYGQVRIGNRLETIPLVKSQ</sequence>
<organism evidence="2 3">
    <name type="scientific">Flavilitoribacter nigricans (strain ATCC 23147 / DSM 23189 / NBRC 102662 / NCIMB 1420 / SS-2)</name>
    <name type="common">Lewinella nigricans</name>
    <dbReference type="NCBI Taxonomy" id="1122177"/>
    <lineage>
        <taxon>Bacteria</taxon>
        <taxon>Pseudomonadati</taxon>
        <taxon>Bacteroidota</taxon>
        <taxon>Saprospiria</taxon>
        <taxon>Saprospirales</taxon>
        <taxon>Lewinellaceae</taxon>
        <taxon>Flavilitoribacter</taxon>
    </lineage>
</organism>
<protein>
    <recommendedName>
        <fullName evidence="1">Secretion system C-terminal sorting domain-containing protein</fullName>
    </recommendedName>
</protein>
<dbReference type="NCBIfam" id="TIGR04183">
    <property type="entry name" value="Por_Secre_tail"/>
    <property type="match status" value="1"/>
</dbReference>
<dbReference type="Pfam" id="PF18962">
    <property type="entry name" value="Por_Secre_tail"/>
    <property type="match status" value="1"/>
</dbReference>
<evidence type="ECO:0000313" key="2">
    <source>
        <dbReference type="EMBL" id="PHN07336.1"/>
    </source>
</evidence>
<dbReference type="InterPro" id="IPR026444">
    <property type="entry name" value="Secre_tail"/>
</dbReference>
<proteinExistence type="predicted"/>